<keyword evidence="5 6" id="KW-0472">Membrane</keyword>
<keyword evidence="3 6" id="KW-0812">Transmembrane</keyword>
<comment type="subcellular location">
    <subcellularLocation>
        <location evidence="1">Membrane</location>
        <topology evidence="1">Multi-pass membrane protein</topology>
    </subcellularLocation>
</comment>
<dbReference type="InterPro" id="IPR000791">
    <property type="entry name" value="Gpr1/Fun34/SatP-like"/>
</dbReference>
<name>A0A4Z0R8A3_9FIRM</name>
<dbReference type="NCBIfam" id="NF038013">
    <property type="entry name" value="AceTr_1"/>
    <property type="match status" value="1"/>
</dbReference>
<dbReference type="PANTHER" id="PTHR31123">
    <property type="entry name" value="ACCUMULATION OF DYADS PROTEIN 2-RELATED"/>
    <property type="match status" value="1"/>
</dbReference>
<dbReference type="OrthoDB" id="9787939at2"/>
<feature type="transmembrane region" description="Helical" evidence="6">
    <location>
        <begin position="104"/>
        <end position="122"/>
    </location>
</feature>
<dbReference type="InterPro" id="IPR051633">
    <property type="entry name" value="AceTr"/>
</dbReference>
<feature type="transmembrane region" description="Helical" evidence="6">
    <location>
        <begin position="158"/>
        <end position="181"/>
    </location>
</feature>
<evidence type="ECO:0000313" key="8">
    <source>
        <dbReference type="Proteomes" id="UP000298460"/>
    </source>
</evidence>
<protein>
    <submittedName>
        <fullName evidence="7">Uncharacterized protein</fullName>
    </submittedName>
</protein>
<dbReference type="EMBL" id="SPQQ01000003">
    <property type="protein sequence ID" value="TGE38645.1"/>
    <property type="molecule type" value="Genomic_DNA"/>
</dbReference>
<gene>
    <name evidence="7" type="ORF">E4K67_09865</name>
</gene>
<feature type="transmembrane region" description="Helical" evidence="6">
    <location>
        <begin position="72"/>
        <end position="92"/>
    </location>
</feature>
<evidence type="ECO:0000256" key="6">
    <source>
        <dbReference type="SAM" id="Phobius"/>
    </source>
</evidence>
<evidence type="ECO:0000256" key="4">
    <source>
        <dbReference type="ARBA" id="ARBA00022989"/>
    </source>
</evidence>
<dbReference type="Proteomes" id="UP000298460">
    <property type="component" value="Unassembled WGS sequence"/>
</dbReference>
<evidence type="ECO:0000256" key="5">
    <source>
        <dbReference type="ARBA" id="ARBA00023136"/>
    </source>
</evidence>
<evidence type="ECO:0000313" key="7">
    <source>
        <dbReference type="EMBL" id="TGE38645.1"/>
    </source>
</evidence>
<evidence type="ECO:0000256" key="3">
    <source>
        <dbReference type="ARBA" id="ARBA00022692"/>
    </source>
</evidence>
<keyword evidence="8" id="KW-1185">Reference proteome</keyword>
<feature type="transmembrane region" description="Helical" evidence="6">
    <location>
        <begin position="129"/>
        <end position="152"/>
    </location>
</feature>
<comment type="caution">
    <text evidence="7">The sequence shown here is derived from an EMBL/GenBank/DDBJ whole genome shotgun (WGS) entry which is preliminary data.</text>
</comment>
<dbReference type="AlphaFoldDB" id="A0A4Z0R8A3"/>
<dbReference type="Pfam" id="PF01184">
    <property type="entry name" value="Gpr1_Fun34_YaaH"/>
    <property type="match status" value="1"/>
</dbReference>
<comment type="similarity">
    <text evidence="2">Belongs to the acetate uptake transporter (AceTr) (TC 2.A.96) family.</text>
</comment>
<reference evidence="7 8" key="1">
    <citation type="submission" date="2019-03" db="EMBL/GenBank/DDBJ databases">
        <title>Draft Genome Sequence of Desulfosporosinus fructosivorans Strain 63.6F, Isolated from Marine Sediment in the Baltic Sea.</title>
        <authorList>
            <person name="Hausmann B."/>
            <person name="Vandieken V."/>
            <person name="Pjevac P."/>
            <person name="Schreck K."/>
            <person name="Herbold C.W."/>
            <person name="Loy A."/>
        </authorList>
    </citation>
    <scope>NUCLEOTIDE SEQUENCE [LARGE SCALE GENOMIC DNA]</scope>
    <source>
        <strain evidence="7 8">63.6F</strain>
    </source>
</reference>
<sequence>MEIRESSIADPGPLGLAAFALTTFILSMSNAHLVSKEFSTLFVPLGLFYGGMCQVLAGMWEFKKNNTFGATAFTTYGAFWIGLATTVLLETLNILDFGAFGHEAIGLYLIAFTIFNSYMWIATFRISNALVAVFSSLEITFILLVFAEYGLISSVPGGLFGLITASCAWYTSAAGILNPLYGRALLPTGPRGVAKIKNK</sequence>
<dbReference type="PANTHER" id="PTHR31123:SF1">
    <property type="entry name" value="ACCUMULATION OF DYADS PROTEIN 2-RELATED"/>
    <property type="match status" value="1"/>
</dbReference>
<dbReference type="GO" id="GO:0015123">
    <property type="term" value="F:acetate transmembrane transporter activity"/>
    <property type="evidence" value="ECO:0007669"/>
    <property type="project" value="TreeGrafter"/>
</dbReference>
<evidence type="ECO:0000256" key="1">
    <source>
        <dbReference type="ARBA" id="ARBA00004141"/>
    </source>
</evidence>
<accession>A0A4Z0R8A3</accession>
<keyword evidence="4 6" id="KW-1133">Transmembrane helix</keyword>
<proteinExistence type="inferred from homology"/>
<organism evidence="7 8">
    <name type="scientific">Desulfosporosinus fructosivorans</name>
    <dbReference type="NCBI Taxonomy" id="2018669"/>
    <lineage>
        <taxon>Bacteria</taxon>
        <taxon>Bacillati</taxon>
        <taxon>Bacillota</taxon>
        <taxon>Clostridia</taxon>
        <taxon>Eubacteriales</taxon>
        <taxon>Desulfitobacteriaceae</taxon>
        <taxon>Desulfosporosinus</taxon>
    </lineage>
</organism>
<dbReference type="GO" id="GO:0005886">
    <property type="term" value="C:plasma membrane"/>
    <property type="evidence" value="ECO:0007669"/>
    <property type="project" value="TreeGrafter"/>
</dbReference>
<evidence type="ECO:0000256" key="2">
    <source>
        <dbReference type="ARBA" id="ARBA00005587"/>
    </source>
</evidence>
<feature type="transmembrane region" description="Helical" evidence="6">
    <location>
        <begin position="41"/>
        <end position="60"/>
    </location>
</feature>